<dbReference type="PANTHER" id="PTHR34576">
    <property type="entry name" value="MEMBRANE-ASSOCIATED KINASE REGULATOR 6-RELATED"/>
    <property type="match status" value="1"/>
</dbReference>
<gene>
    <name evidence="1" type="primary">MAKR6</name>
    <name evidence="1" type="ORF">SDJN03_23803</name>
</gene>
<keyword evidence="1" id="KW-0808">Transferase</keyword>
<organism evidence="1 2">
    <name type="scientific">Cucurbita argyrosperma subsp. sororia</name>
    <dbReference type="NCBI Taxonomy" id="37648"/>
    <lineage>
        <taxon>Eukaryota</taxon>
        <taxon>Viridiplantae</taxon>
        <taxon>Streptophyta</taxon>
        <taxon>Embryophyta</taxon>
        <taxon>Tracheophyta</taxon>
        <taxon>Spermatophyta</taxon>
        <taxon>Magnoliopsida</taxon>
        <taxon>eudicotyledons</taxon>
        <taxon>Gunneridae</taxon>
        <taxon>Pentapetalae</taxon>
        <taxon>rosids</taxon>
        <taxon>fabids</taxon>
        <taxon>Cucurbitales</taxon>
        <taxon>Cucurbitaceae</taxon>
        <taxon>Cucurbiteae</taxon>
        <taxon>Cucurbita</taxon>
    </lineage>
</organism>
<comment type="caution">
    <text evidence="1">The sequence shown here is derived from an EMBL/GenBank/DDBJ whole genome shotgun (WGS) entry which is preliminary data.</text>
</comment>
<evidence type="ECO:0000313" key="2">
    <source>
        <dbReference type="Proteomes" id="UP000685013"/>
    </source>
</evidence>
<name>A0AAV6MEQ0_9ROSI</name>
<dbReference type="GO" id="GO:0016301">
    <property type="term" value="F:kinase activity"/>
    <property type="evidence" value="ECO:0007669"/>
    <property type="project" value="UniProtKB-KW"/>
</dbReference>
<dbReference type="EMBL" id="JAGKQH010000015">
    <property type="protein sequence ID" value="KAG6579355.1"/>
    <property type="molecule type" value="Genomic_DNA"/>
</dbReference>
<sequence length="305" mass="34564">MSAMEASSQPLSIESFSYSWLVNIRSSFESRRNSFTASLDEASFIEMDPTMPPSKRFYFTSSRTSHDFTFPTLSRSPSLPLVHADQLISNGYLIPAAYEGAHGIIGSPAIKLTAEPLGKLESSCSLRKSCRRLSRQIFEKYLNFFRPIFRRVQRVEGNGNKKITREAHQCCDEWRRSSCDSESSIYDAVLHCKRFESDFNYFETNLKPVAIKARTDLWILKRNKGFIVQGNEEGEGRRMMMAMMNIGLTGNNHPRSEFSVAPTQEPGCRACISHTLRCNLAVTIPASPIFLLARSTLDVHDLQRP</sequence>
<reference evidence="1 2" key="1">
    <citation type="journal article" date="2021" name="Hortic Res">
        <title>The domestication of Cucurbita argyrosperma as revealed by the genome of its wild relative.</title>
        <authorList>
            <person name="Barrera-Redondo J."/>
            <person name="Sanchez-de la Vega G."/>
            <person name="Aguirre-Liguori J.A."/>
            <person name="Castellanos-Morales G."/>
            <person name="Gutierrez-Guerrero Y.T."/>
            <person name="Aguirre-Dugua X."/>
            <person name="Aguirre-Planter E."/>
            <person name="Tenaillon M.I."/>
            <person name="Lira-Saade R."/>
            <person name="Eguiarte L.E."/>
        </authorList>
    </citation>
    <scope>NUCLEOTIDE SEQUENCE [LARGE SCALE GENOMIC DNA]</scope>
    <source>
        <strain evidence="1">JBR-2021</strain>
    </source>
</reference>
<dbReference type="InterPro" id="IPR044699">
    <property type="entry name" value="MAKR6"/>
</dbReference>
<evidence type="ECO:0000313" key="1">
    <source>
        <dbReference type="EMBL" id="KAG6579355.1"/>
    </source>
</evidence>
<keyword evidence="2" id="KW-1185">Reference proteome</keyword>
<feature type="non-terminal residue" evidence="1">
    <location>
        <position position="1"/>
    </location>
</feature>
<dbReference type="PANTHER" id="PTHR34576:SF2">
    <property type="entry name" value="MEMBRANE-ASSOCIATED KINASE REGULATOR 6-RELATED"/>
    <property type="match status" value="1"/>
</dbReference>
<accession>A0AAV6MEQ0</accession>
<proteinExistence type="predicted"/>
<dbReference type="AlphaFoldDB" id="A0AAV6MEQ0"/>
<dbReference type="Proteomes" id="UP000685013">
    <property type="component" value="Chromosome 15"/>
</dbReference>
<protein>
    <submittedName>
        <fullName evidence="1">Membrane-associated kinase regulator 6</fullName>
    </submittedName>
</protein>
<keyword evidence="1" id="KW-0418">Kinase</keyword>